<dbReference type="PANTHER" id="PTHR11070">
    <property type="entry name" value="UVRD / RECB / PCRA DNA HELICASE FAMILY MEMBER"/>
    <property type="match status" value="1"/>
</dbReference>
<keyword evidence="1" id="KW-0547">Nucleotide-binding</keyword>
<comment type="caution">
    <text evidence="8">The sequence shown here is derived from an EMBL/GenBank/DDBJ whole genome shotgun (WGS) entry which is preliminary data.</text>
</comment>
<dbReference type="Gene3D" id="3.40.50.300">
    <property type="entry name" value="P-loop containing nucleotide triphosphate hydrolases"/>
    <property type="match status" value="2"/>
</dbReference>
<dbReference type="GO" id="GO:0004527">
    <property type="term" value="F:exonuclease activity"/>
    <property type="evidence" value="ECO:0007669"/>
    <property type="project" value="UniProtKB-KW"/>
</dbReference>
<dbReference type="PANTHER" id="PTHR11070:SF2">
    <property type="entry name" value="ATP-DEPENDENT DNA HELICASE SRS2"/>
    <property type="match status" value="1"/>
</dbReference>
<keyword evidence="8" id="KW-0540">Nuclease</keyword>
<evidence type="ECO:0000256" key="5">
    <source>
        <dbReference type="ARBA" id="ARBA00034923"/>
    </source>
</evidence>
<feature type="domain" description="NERD" evidence="6">
    <location>
        <begin position="16"/>
        <end position="106"/>
    </location>
</feature>
<dbReference type="InterPro" id="IPR014017">
    <property type="entry name" value="DNA_helicase_UvrD-like_C"/>
</dbReference>
<evidence type="ECO:0000313" key="9">
    <source>
        <dbReference type="Proteomes" id="UP001595457"/>
    </source>
</evidence>
<dbReference type="Pfam" id="PF13245">
    <property type="entry name" value="AAA_19"/>
    <property type="match status" value="1"/>
</dbReference>
<dbReference type="SUPFAM" id="SSF52540">
    <property type="entry name" value="P-loop containing nucleoside triphosphate hydrolases"/>
    <property type="match status" value="1"/>
</dbReference>
<evidence type="ECO:0000256" key="3">
    <source>
        <dbReference type="ARBA" id="ARBA00022806"/>
    </source>
</evidence>
<keyword evidence="2" id="KW-0378">Hydrolase</keyword>
<evidence type="ECO:0000313" key="8">
    <source>
        <dbReference type="EMBL" id="MFC2972063.1"/>
    </source>
</evidence>
<evidence type="ECO:0000259" key="7">
    <source>
        <dbReference type="Pfam" id="PF13361"/>
    </source>
</evidence>
<evidence type="ECO:0000256" key="2">
    <source>
        <dbReference type="ARBA" id="ARBA00022801"/>
    </source>
</evidence>
<dbReference type="InterPro" id="IPR011528">
    <property type="entry name" value="NERD"/>
</dbReference>
<protein>
    <recommendedName>
        <fullName evidence="5">DNA 3'-5' helicase II</fullName>
    </recommendedName>
</protein>
<evidence type="ECO:0000256" key="1">
    <source>
        <dbReference type="ARBA" id="ARBA00022741"/>
    </source>
</evidence>
<proteinExistence type="predicted"/>
<dbReference type="Pfam" id="PF08378">
    <property type="entry name" value="NERD"/>
    <property type="match status" value="1"/>
</dbReference>
<organism evidence="8 9">
    <name type="scientific">Azotobacter bryophylli</name>
    <dbReference type="NCBI Taxonomy" id="1986537"/>
    <lineage>
        <taxon>Bacteria</taxon>
        <taxon>Pseudomonadati</taxon>
        <taxon>Pseudomonadota</taxon>
        <taxon>Gammaproteobacteria</taxon>
        <taxon>Pseudomonadales</taxon>
        <taxon>Pseudomonadaceae</taxon>
        <taxon>Azotobacter</taxon>
    </lineage>
</organism>
<gene>
    <name evidence="8" type="ORF">ACFOJE_07545</name>
</gene>
<keyword evidence="9" id="KW-1185">Reference proteome</keyword>
<keyword evidence="3" id="KW-0347">Helicase</keyword>
<evidence type="ECO:0000256" key="4">
    <source>
        <dbReference type="ARBA" id="ARBA00022840"/>
    </source>
</evidence>
<sequence length="625" mass="70526">MARFFPARSSCHFDTPGERRLAERLDKKLEDDYLCWFNVPVGPKALQPDFVLLHPQRGVLILEVKDWKLDTIQTMDPGTAQILDSGRSKSVRNPMMQARAYALEVAVTLQKDPALKQPPGSSRAGNLIMPYGWGVVFTAITRRQFEQTNLAEVLDPHRVIFQDEMTETVEDEAFQQRLWDMFHHVFPCKLTLPQIDRVRYHLYPEVRVNAQPGQFGLFPEAEVSLPSLMKVMDLQQEQLARSLGEGHRVIHGAAGSGKTMILGYRCVHLAMAANKPILVLCYNRSLAGRLSQVIAERGLSDKVAVRNFHAWCRDMLVSFQIDLPDSRLPVDQQMEQLVARTIEGVERGQIPRAQYAAVLIDEGHDFQPEWFKLVVQMVDPGTNSLLVLYDDAQSIYHQRSGDRRRDFSFASVGIQAKGRTTILRLNYRNTVEVLSVARAFATELLAAREAAEDGVPVIAPESAGRRGAFPELIRCESDWHEWNCIIERIRDEQGQGRPLSDIAVIYRSNSHGKRAEQALKMAGIAYSSGLSTRGRGNLYSEVDAVKVVSMHSSKGLEFGLVLIPCLHDMPKSGESETDEARLLYVAMTRAIDRLIMTYREHSDFTRRLQDSISGVRQSLEEAETV</sequence>
<feature type="domain" description="UvrD-like helicase C-terminal" evidence="7">
    <location>
        <begin position="423"/>
        <end position="526"/>
    </location>
</feature>
<accession>A0ABV7ASR5</accession>
<dbReference type="Proteomes" id="UP001595457">
    <property type="component" value="Unassembled WGS sequence"/>
</dbReference>
<dbReference type="InterPro" id="IPR000212">
    <property type="entry name" value="DNA_helicase_UvrD/REP"/>
</dbReference>
<dbReference type="RefSeq" id="WP_377813693.1">
    <property type="nucleotide sequence ID" value="NZ_JBHRSJ010000012.1"/>
</dbReference>
<keyword evidence="4" id="KW-0067">ATP-binding</keyword>
<reference evidence="9" key="1">
    <citation type="journal article" date="2019" name="Int. J. Syst. Evol. Microbiol.">
        <title>The Global Catalogue of Microorganisms (GCM) 10K type strain sequencing project: providing services to taxonomists for standard genome sequencing and annotation.</title>
        <authorList>
            <consortium name="The Broad Institute Genomics Platform"/>
            <consortium name="The Broad Institute Genome Sequencing Center for Infectious Disease"/>
            <person name="Wu L."/>
            <person name="Ma J."/>
        </authorList>
    </citation>
    <scope>NUCLEOTIDE SEQUENCE [LARGE SCALE GENOMIC DNA]</scope>
    <source>
        <strain evidence="9">KCTC 62195</strain>
    </source>
</reference>
<dbReference type="Pfam" id="PF13361">
    <property type="entry name" value="UvrD_C"/>
    <property type="match status" value="2"/>
</dbReference>
<evidence type="ECO:0000259" key="6">
    <source>
        <dbReference type="Pfam" id="PF08378"/>
    </source>
</evidence>
<dbReference type="InterPro" id="IPR027417">
    <property type="entry name" value="P-loop_NTPase"/>
</dbReference>
<keyword evidence="8" id="KW-0269">Exonuclease</keyword>
<dbReference type="EMBL" id="JBHRSJ010000012">
    <property type="protein sequence ID" value="MFC2972063.1"/>
    <property type="molecule type" value="Genomic_DNA"/>
</dbReference>
<name>A0ABV7ASR5_9GAMM</name>
<feature type="domain" description="UvrD-like helicase C-terminal" evidence="7">
    <location>
        <begin position="541"/>
        <end position="600"/>
    </location>
</feature>